<dbReference type="InterPro" id="IPR000424">
    <property type="entry name" value="Primosome_PriB/ssb"/>
</dbReference>
<evidence type="ECO:0000313" key="5">
    <source>
        <dbReference type="EMBL" id="CAB4163001.1"/>
    </source>
</evidence>
<reference evidence="4" key="1">
    <citation type="submission" date="2020-04" db="EMBL/GenBank/DDBJ databases">
        <authorList>
            <person name="Chiriac C."/>
            <person name="Salcher M."/>
            <person name="Ghai R."/>
            <person name="Kavagutti S V."/>
        </authorList>
    </citation>
    <scope>NUCLEOTIDE SEQUENCE</scope>
</reference>
<dbReference type="Gene3D" id="2.40.50.140">
    <property type="entry name" value="Nucleic acid-binding proteins"/>
    <property type="match status" value="1"/>
</dbReference>
<accession>A0A6J5MAH5</accession>
<dbReference type="EMBL" id="LR796418">
    <property type="protein sequence ID" value="CAB4143744.1"/>
    <property type="molecule type" value="Genomic_DNA"/>
</dbReference>
<dbReference type="CDD" id="cd04496">
    <property type="entry name" value="SSB_OBF"/>
    <property type="match status" value="1"/>
</dbReference>
<evidence type="ECO:0000256" key="1">
    <source>
        <dbReference type="ARBA" id="ARBA00023125"/>
    </source>
</evidence>
<sequence>MIDPKNTINLTAGIIADPELVANGNIAKFRIAVDYAGSEKGSGISAGYFDVVYYLKDGSDFANKNASFVAGQINGGKMKKGSQIQLVGRLVQERWQQDNQNRSKVVIAAESITYAGSAYQKKDDASSTSAPKTATSNNVPDEF</sequence>
<proteinExistence type="predicted"/>
<keyword evidence="1 2" id="KW-0238">DNA-binding</keyword>
<gene>
    <name evidence="4" type="ORF">UFOVP436_223</name>
    <name evidence="5" type="ORF">UFOVP784_223</name>
</gene>
<evidence type="ECO:0000256" key="3">
    <source>
        <dbReference type="SAM" id="MobiDB-lite"/>
    </source>
</evidence>
<dbReference type="EMBL" id="LR796737">
    <property type="protein sequence ID" value="CAB4163001.1"/>
    <property type="molecule type" value="Genomic_DNA"/>
</dbReference>
<dbReference type="GO" id="GO:0003697">
    <property type="term" value="F:single-stranded DNA binding"/>
    <property type="evidence" value="ECO:0007669"/>
    <property type="project" value="InterPro"/>
</dbReference>
<dbReference type="InterPro" id="IPR012340">
    <property type="entry name" value="NA-bd_OB-fold"/>
</dbReference>
<feature type="compositionally biased region" description="Low complexity" evidence="3">
    <location>
        <begin position="126"/>
        <end position="136"/>
    </location>
</feature>
<name>A0A6J5MAH5_9CAUD</name>
<evidence type="ECO:0000256" key="2">
    <source>
        <dbReference type="PROSITE-ProRule" id="PRU00252"/>
    </source>
</evidence>
<organism evidence="4">
    <name type="scientific">uncultured Caudovirales phage</name>
    <dbReference type="NCBI Taxonomy" id="2100421"/>
    <lineage>
        <taxon>Viruses</taxon>
        <taxon>Duplodnaviria</taxon>
        <taxon>Heunggongvirae</taxon>
        <taxon>Uroviricota</taxon>
        <taxon>Caudoviricetes</taxon>
        <taxon>Peduoviridae</taxon>
        <taxon>Maltschvirus</taxon>
        <taxon>Maltschvirus maltsch</taxon>
    </lineage>
</organism>
<protein>
    <submittedName>
        <fullName evidence="4">Single-stranded DNA-binding protein</fullName>
    </submittedName>
</protein>
<dbReference type="SUPFAM" id="SSF50249">
    <property type="entry name" value="Nucleic acid-binding proteins"/>
    <property type="match status" value="1"/>
</dbReference>
<feature type="region of interest" description="Disordered" evidence="3">
    <location>
        <begin position="118"/>
        <end position="143"/>
    </location>
</feature>
<dbReference type="PROSITE" id="PS50935">
    <property type="entry name" value="SSB"/>
    <property type="match status" value="1"/>
</dbReference>
<evidence type="ECO:0000313" key="4">
    <source>
        <dbReference type="EMBL" id="CAB4143744.1"/>
    </source>
</evidence>